<name>A0ABT4B351_9ACTN</name>
<dbReference type="Proteomes" id="UP001151002">
    <property type="component" value="Unassembled WGS sequence"/>
</dbReference>
<comment type="caution">
    <text evidence="1">The sequence shown here is derived from an EMBL/GenBank/DDBJ whole genome shotgun (WGS) entry which is preliminary data.</text>
</comment>
<reference evidence="1" key="1">
    <citation type="submission" date="2022-11" db="EMBL/GenBank/DDBJ databases">
        <authorList>
            <person name="Somphong A."/>
            <person name="Phongsopitanun W."/>
        </authorList>
    </citation>
    <scope>NUCLEOTIDE SEQUENCE</scope>
    <source>
        <strain evidence="1">Pm04-4</strain>
    </source>
</reference>
<dbReference type="RefSeq" id="WP_267565283.1">
    <property type="nucleotide sequence ID" value="NZ_JAPNTZ010000008.1"/>
</dbReference>
<evidence type="ECO:0000313" key="1">
    <source>
        <dbReference type="EMBL" id="MCY1140927.1"/>
    </source>
</evidence>
<gene>
    <name evidence="1" type="ORF">OWR29_23250</name>
</gene>
<dbReference type="EMBL" id="JAPNTZ010000008">
    <property type="protein sequence ID" value="MCY1140927.1"/>
    <property type="molecule type" value="Genomic_DNA"/>
</dbReference>
<dbReference type="SUPFAM" id="SSF141694">
    <property type="entry name" value="AF2212/PG0164-like"/>
    <property type="match status" value="1"/>
</dbReference>
<evidence type="ECO:0000313" key="2">
    <source>
        <dbReference type="Proteomes" id="UP001151002"/>
    </source>
</evidence>
<sequence>MDLRFTGEIWFWRGPAPWHFVTVPDEQCAAIESASSLVSYGWGMIPVTARIGRTDWTTSLWPKDGRYIVPIKTAVRRGENLEIGDTVTVSLTVDA</sequence>
<organism evidence="1 2">
    <name type="scientific">Paractinoplanes pyxinae</name>
    <dbReference type="NCBI Taxonomy" id="2997416"/>
    <lineage>
        <taxon>Bacteria</taxon>
        <taxon>Bacillati</taxon>
        <taxon>Actinomycetota</taxon>
        <taxon>Actinomycetes</taxon>
        <taxon>Micromonosporales</taxon>
        <taxon>Micromonosporaceae</taxon>
        <taxon>Paractinoplanes</taxon>
    </lineage>
</organism>
<dbReference type="InterPro" id="IPR015018">
    <property type="entry name" value="DUF1905"/>
</dbReference>
<dbReference type="Pfam" id="PF08922">
    <property type="entry name" value="DUF1905"/>
    <property type="match status" value="1"/>
</dbReference>
<keyword evidence="2" id="KW-1185">Reference proteome</keyword>
<dbReference type="InterPro" id="IPR037079">
    <property type="entry name" value="AF2212/PG0164-like_sf"/>
</dbReference>
<proteinExistence type="predicted"/>
<accession>A0ABT4B351</accession>
<protein>
    <submittedName>
        <fullName evidence="1">DUF1905 domain-containing protein</fullName>
    </submittedName>
</protein>
<dbReference type="Gene3D" id="2.40.30.100">
    <property type="entry name" value="AF2212/PG0164-like"/>
    <property type="match status" value="1"/>
</dbReference>